<protein>
    <submittedName>
        <fullName evidence="1">Uncharacterized protein</fullName>
    </submittedName>
</protein>
<dbReference type="EMBL" id="JH930469">
    <property type="protein sequence ID" value="EKM60089.1"/>
    <property type="molecule type" value="Genomic_DNA"/>
</dbReference>
<organism evidence="1 2">
    <name type="scientific">Phanerochaete carnosa (strain HHB-10118-sp)</name>
    <name type="common">White-rot fungus</name>
    <name type="synonym">Peniophora carnosa</name>
    <dbReference type="NCBI Taxonomy" id="650164"/>
    <lineage>
        <taxon>Eukaryota</taxon>
        <taxon>Fungi</taxon>
        <taxon>Dikarya</taxon>
        <taxon>Basidiomycota</taxon>
        <taxon>Agaricomycotina</taxon>
        <taxon>Agaricomycetes</taxon>
        <taxon>Polyporales</taxon>
        <taxon>Phanerochaetaceae</taxon>
        <taxon>Phanerochaete</taxon>
    </lineage>
</organism>
<evidence type="ECO:0000313" key="1">
    <source>
        <dbReference type="EMBL" id="EKM60089.1"/>
    </source>
</evidence>
<dbReference type="Proteomes" id="UP000008370">
    <property type="component" value="Unassembled WGS sequence"/>
</dbReference>
<gene>
    <name evidence="1" type="ORF">PHACADRAFT_250974</name>
</gene>
<dbReference type="InParanoid" id="K5WLM1"/>
<accession>K5WLM1</accession>
<evidence type="ECO:0000313" key="2">
    <source>
        <dbReference type="Proteomes" id="UP000008370"/>
    </source>
</evidence>
<keyword evidence="2" id="KW-1185">Reference proteome</keyword>
<dbReference type="GeneID" id="18915076"/>
<proteinExistence type="predicted"/>
<dbReference type="RefSeq" id="XP_007392634.1">
    <property type="nucleotide sequence ID" value="XM_007392572.1"/>
</dbReference>
<dbReference type="HOGENOM" id="CLU_2498596_0_0_1"/>
<sequence length="86" mass="9377">MSLRLDLSWCLCQTRIGLASQAYALASGTLLRNTPIPAANDACDAPLRDAARRRGDAFTSHTVIHEMFSLPSFGLLFASYAFLCLL</sequence>
<reference evidence="1 2" key="1">
    <citation type="journal article" date="2012" name="BMC Genomics">
        <title>Comparative genomics of the white-rot fungi, Phanerochaete carnosa and P. chrysosporium, to elucidate the genetic basis of the distinct wood types they colonize.</title>
        <authorList>
            <person name="Suzuki H."/>
            <person name="MacDonald J."/>
            <person name="Syed K."/>
            <person name="Salamov A."/>
            <person name="Hori C."/>
            <person name="Aerts A."/>
            <person name="Henrissat B."/>
            <person name="Wiebenga A."/>
            <person name="vanKuyk P.A."/>
            <person name="Barry K."/>
            <person name="Lindquist E."/>
            <person name="LaButti K."/>
            <person name="Lapidus A."/>
            <person name="Lucas S."/>
            <person name="Coutinho P."/>
            <person name="Gong Y."/>
            <person name="Samejima M."/>
            <person name="Mahadevan R."/>
            <person name="Abou-Zaid M."/>
            <person name="de Vries R.P."/>
            <person name="Igarashi K."/>
            <person name="Yadav J.S."/>
            <person name="Grigoriev I.V."/>
            <person name="Master E.R."/>
        </authorList>
    </citation>
    <scope>NUCLEOTIDE SEQUENCE [LARGE SCALE GENOMIC DNA]</scope>
    <source>
        <strain evidence="1 2">HHB-10118-sp</strain>
    </source>
</reference>
<dbReference type="KEGG" id="pco:PHACADRAFT_250974"/>
<name>K5WLM1_PHACS</name>
<dbReference type="AlphaFoldDB" id="K5WLM1"/>